<name>A0A0E0E719_9ORYZ</name>
<evidence type="ECO:0000256" key="1">
    <source>
        <dbReference type="SAM" id="MobiDB-lite"/>
    </source>
</evidence>
<accession>A0A0E0E719</accession>
<feature type="compositionally biased region" description="Basic and acidic residues" evidence="1">
    <location>
        <begin position="40"/>
        <end position="49"/>
    </location>
</feature>
<feature type="region of interest" description="Disordered" evidence="1">
    <location>
        <begin position="27"/>
        <end position="57"/>
    </location>
</feature>
<dbReference type="Proteomes" id="UP000008021">
    <property type="component" value="Chromosome 7"/>
</dbReference>
<organism evidence="2">
    <name type="scientific">Oryza meridionalis</name>
    <dbReference type="NCBI Taxonomy" id="40149"/>
    <lineage>
        <taxon>Eukaryota</taxon>
        <taxon>Viridiplantae</taxon>
        <taxon>Streptophyta</taxon>
        <taxon>Embryophyta</taxon>
        <taxon>Tracheophyta</taxon>
        <taxon>Spermatophyta</taxon>
        <taxon>Magnoliopsida</taxon>
        <taxon>Liliopsida</taxon>
        <taxon>Poales</taxon>
        <taxon>Poaceae</taxon>
        <taxon>BOP clade</taxon>
        <taxon>Oryzoideae</taxon>
        <taxon>Oryzeae</taxon>
        <taxon>Oryzinae</taxon>
        <taxon>Oryza</taxon>
    </lineage>
</organism>
<dbReference type="EnsemblPlants" id="OMERI07G00670.2">
    <property type="protein sequence ID" value="OMERI07G00670.2"/>
    <property type="gene ID" value="OMERI07G00670"/>
</dbReference>
<sequence>MLVAGDGVPDHEFHGIEEVGEDPAVAAVERPPPVGGIDGRWGEWRRGGSGDEAGDGGDRLVAVNVVEEAEHGRCSVECAVAAEEGGVGEDATPGLADEGGVDEVRGFIRRDAEEDLGGDVVDQLRRRRHAGGRGSLAVAGARVWVGEEEVDSDSRLLGDLLRRGIGDVDLDDAEPEQQLLGLHAGDLLQLPLLDERRDLAGVGDCLLDLLEGVLDLLLPLHQPHESCFLVVAKLLDVLQWQEALGEAELLQQLDGLLPADAVSTDDLRAGTVALNL</sequence>
<reference evidence="2" key="2">
    <citation type="submission" date="2018-05" db="EMBL/GenBank/DDBJ databases">
        <title>OmerRS3 (Oryza meridionalis Reference Sequence Version 3).</title>
        <authorList>
            <person name="Zhang J."/>
            <person name="Kudrna D."/>
            <person name="Lee S."/>
            <person name="Talag J."/>
            <person name="Welchert J."/>
            <person name="Wing R.A."/>
        </authorList>
    </citation>
    <scope>NUCLEOTIDE SEQUENCE [LARGE SCALE GENOMIC DNA]</scope>
    <source>
        <strain evidence="2">cv. OR44</strain>
    </source>
</reference>
<dbReference type="Gramene" id="OMERI07G00670.2">
    <property type="protein sequence ID" value="OMERI07G00670.2"/>
    <property type="gene ID" value="OMERI07G00670"/>
</dbReference>
<proteinExistence type="predicted"/>
<keyword evidence="3" id="KW-1185">Reference proteome</keyword>
<dbReference type="AlphaFoldDB" id="A0A0E0E719"/>
<reference evidence="2" key="1">
    <citation type="submission" date="2015-04" db="UniProtKB">
        <authorList>
            <consortium name="EnsemblPlants"/>
        </authorList>
    </citation>
    <scope>IDENTIFICATION</scope>
</reference>
<protein>
    <submittedName>
        <fullName evidence="2">Uncharacterized protein</fullName>
    </submittedName>
</protein>
<evidence type="ECO:0000313" key="3">
    <source>
        <dbReference type="Proteomes" id="UP000008021"/>
    </source>
</evidence>
<evidence type="ECO:0000313" key="2">
    <source>
        <dbReference type="EnsemblPlants" id="OMERI07G00670.2"/>
    </source>
</evidence>
<dbReference type="HOGENOM" id="CLU_1177011_0_0_1"/>